<accession>A0A226EB13</accession>
<sequence>MHNLRHHNNRLQSLAYIKRPIYISKMGQLMFEIVEFYCKVYKHLPPLPITFDVKNQRFHAFKNLRGLSGYIFSCGILIGVCSLSPKLLQVGYILLRTFQLGHFPFVKEEHFVSPLQIASVCVVCLASGFTVLVAGISYHIRTRSTNLLNGIISLEKYWQPQVHRQKTRRALALFAMYHEIDPIHFALHWLPLHLLPTLVRYGIRLVSLVLLTMAGIVIGQVLLGMGYMIIMAVWTCREVIHLMDSEQRRGARVGWRGVDQMRLVIQYNRLVILISESESGLALGILLVLGGSFLVIVMCNVMTITMYELYPIHVYILAPLFSGIMVCVVNVVWKYVAQVELISREMLRRWRNDYKLVASGTMPEIGRRVGAMRSILLYMGMFDFRWFPVDMETQCNYNAAIIERTISFLLALKN</sequence>
<dbReference type="Proteomes" id="UP000198287">
    <property type="component" value="Unassembled WGS sequence"/>
</dbReference>
<name>A0A226EB13_FOLCA</name>
<keyword evidence="3" id="KW-1185">Reference proteome</keyword>
<proteinExistence type="predicted"/>
<feature type="transmembrane region" description="Helical" evidence="1">
    <location>
        <begin position="170"/>
        <end position="190"/>
    </location>
</feature>
<dbReference type="EMBL" id="LNIX01000005">
    <property type="protein sequence ID" value="OXA54398.1"/>
    <property type="molecule type" value="Genomic_DNA"/>
</dbReference>
<feature type="transmembrane region" description="Helical" evidence="1">
    <location>
        <begin position="210"/>
        <end position="234"/>
    </location>
</feature>
<organism evidence="2 3">
    <name type="scientific">Folsomia candida</name>
    <name type="common">Springtail</name>
    <dbReference type="NCBI Taxonomy" id="158441"/>
    <lineage>
        <taxon>Eukaryota</taxon>
        <taxon>Metazoa</taxon>
        <taxon>Ecdysozoa</taxon>
        <taxon>Arthropoda</taxon>
        <taxon>Hexapoda</taxon>
        <taxon>Collembola</taxon>
        <taxon>Entomobryomorpha</taxon>
        <taxon>Isotomoidea</taxon>
        <taxon>Isotomidae</taxon>
        <taxon>Proisotominae</taxon>
        <taxon>Folsomia</taxon>
    </lineage>
</organism>
<protein>
    <recommendedName>
        <fullName evidence="4">Gustatory receptor</fullName>
    </recommendedName>
</protein>
<evidence type="ECO:0000313" key="3">
    <source>
        <dbReference type="Proteomes" id="UP000198287"/>
    </source>
</evidence>
<gene>
    <name evidence="2" type="ORF">Fcan01_10919</name>
</gene>
<feature type="transmembrane region" description="Helical" evidence="1">
    <location>
        <begin position="281"/>
        <end position="306"/>
    </location>
</feature>
<reference evidence="2 3" key="1">
    <citation type="submission" date="2015-12" db="EMBL/GenBank/DDBJ databases">
        <title>The genome of Folsomia candida.</title>
        <authorList>
            <person name="Faddeeva A."/>
            <person name="Derks M.F."/>
            <person name="Anvar Y."/>
            <person name="Smit S."/>
            <person name="Van Straalen N."/>
            <person name="Roelofs D."/>
        </authorList>
    </citation>
    <scope>NUCLEOTIDE SEQUENCE [LARGE SCALE GENOMIC DNA]</scope>
    <source>
        <strain evidence="2 3">VU population</strain>
        <tissue evidence="2">Whole body</tissue>
    </source>
</reference>
<feature type="transmembrane region" description="Helical" evidence="1">
    <location>
        <begin position="67"/>
        <end position="95"/>
    </location>
</feature>
<keyword evidence="1" id="KW-1133">Transmembrane helix</keyword>
<feature type="transmembrane region" description="Helical" evidence="1">
    <location>
        <begin position="312"/>
        <end position="336"/>
    </location>
</feature>
<feature type="transmembrane region" description="Helical" evidence="1">
    <location>
        <begin position="115"/>
        <end position="138"/>
    </location>
</feature>
<comment type="caution">
    <text evidence="2">The sequence shown here is derived from an EMBL/GenBank/DDBJ whole genome shotgun (WGS) entry which is preliminary data.</text>
</comment>
<keyword evidence="1" id="KW-0472">Membrane</keyword>
<dbReference type="AlphaFoldDB" id="A0A226EB13"/>
<evidence type="ECO:0008006" key="4">
    <source>
        <dbReference type="Google" id="ProtNLM"/>
    </source>
</evidence>
<keyword evidence="1" id="KW-0812">Transmembrane</keyword>
<evidence type="ECO:0000313" key="2">
    <source>
        <dbReference type="EMBL" id="OXA54398.1"/>
    </source>
</evidence>
<evidence type="ECO:0000256" key="1">
    <source>
        <dbReference type="SAM" id="Phobius"/>
    </source>
</evidence>